<dbReference type="EMBL" id="PKPP01002735">
    <property type="protein sequence ID" value="PWA73461.1"/>
    <property type="molecule type" value="Genomic_DNA"/>
</dbReference>
<dbReference type="OrthoDB" id="1939643at2759"/>
<dbReference type="InterPro" id="IPR028386">
    <property type="entry name" value="CENP-C/Mif2/cnp3"/>
</dbReference>
<dbReference type="GO" id="GO:0000776">
    <property type="term" value="C:kinetochore"/>
    <property type="evidence" value="ECO:0007669"/>
    <property type="project" value="InterPro"/>
</dbReference>
<evidence type="ECO:0000256" key="1">
    <source>
        <dbReference type="ARBA" id="ARBA00004123"/>
    </source>
</evidence>
<evidence type="ECO:0000313" key="6">
    <source>
        <dbReference type="Proteomes" id="UP000245207"/>
    </source>
</evidence>
<sequence length="771" mass="86579">MDIDSTLIDPFKGDSILSLNPKTFRGSKDAANSKDIESIHQFMSAMALQNADKYLEEARSVKDGDSEFPNTKENVNPQEKRPALVRKRAKFSMKPSASHPSTILEPTLQMDQLRELRDPDKFFAAFEKLENAEKEIRRQRGEDPNETKVSTTTTVRQRRPELPRRKTSYKHHVYSSQPESDTSFAQETLQNDVRSPPTFYSQQEPVIANCESQEEDVVGSVTETEDRVDKIFNHLMATCNNDNLDDKGRLSYLEECLNAKPPEITELNLPDFHSIPRVDFGSPVKTLVNQSRLSDTRPLLDNLRGKTPAIQQLSDNRFSPLGSPTPPRSPFFAISTFGKHKSKRSEGKDPFSPHDIDSSHTANSETNSGQSTHTRKYNEFSFRMGSLVDNEVTETAINDVTHTASAEGLSNPPDSDNLSEQFNMEEKEDANIGVDYAATAINENEGIQGKAEDVEKAASGTKINLNVEDITDNGHPRSVQEMEEIVEYVTEKAVPSTSPEADVEISTMEDLNTHCFQSAQTDTNIIKDLNESRPAQNTDIVSQQQNEEQPKKSANTRKKSTRAPKVDVRKTRQSLAGQADADIIEDLDVSKPAQTLDVVFEQPNEEQPKTSVNKRKKTTRAPKVDLRKRSQALAAQTDANVIEDPDESIPAQIPDIVSEQQNEEQPKTSVNKRKTTTRASKVDLKKRRQSLAEAGTVWTGGVRKSNRIRRRPLEYWKGERLLYGRVHNSLPTIIGVKYLSPAKEKGKPECFRVESFVSDKYKDLVDLASLH</sequence>
<organism evidence="5 6">
    <name type="scientific">Artemisia annua</name>
    <name type="common">Sweet wormwood</name>
    <dbReference type="NCBI Taxonomy" id="35608"/>
    <lineage>
        <taxon>Eukaryota</taxon>
        <taxon>Viridiplantae</taxon>
        <taxon>Streptophyta</taxon>
        <taxon>Embryophyta</taxon>
        <taxon>Tracheophyta</taxon>
        <taxon>Spermatophyta</taxon>
        <taxon>Magnoliopsida</taxon>
        <taxon>eudicotyledons</taxon>
        <taxon>Gunneridae</taxon>
        <taxon>Pentapetalae</taxon>
        <taxon>asterids</taxon>
        <taxon>campanulids</taxon>
        <taxon>Asterales</taxon>
        <taxon>Asteraceae</taxon>
        <taxon>Asteroideae</taxon>
        <taxon>Anthemideae</taxon>
        <taxon>Artemisiinae</taxon>
        <taxon>Artemisia</taxon>
    </lineage>
</organism>
<comment type="subcellular location">
    <subcellularLocation>
        <location evidence="1">Nucleus</location>
    </subcellularLocation>
</comment>
<feature type="region of interest" description="Disordered" evidence="4">
    <location>
        <begin position="61"/>
        <end position="81"/>
    </location>
</feature>
<feature type="region of interest" description="Disordered" evidence="4">
    <location>
        <begin position="310"/>
        <end position="373"/>
    </location>
</feature>
<comment type="similarity">
    <text evidence="2">Belongs to the CENP-C/MIF2 family.</text>
</comment>
<accession>A0A2U1NJ10</accession>
<feature type="compositionally biased region" description="Basic and acidic residues" evidence="4">
    <location>
        <begin position="135"/>
        <end position="146"/>
    </location>
</feature>
<feature type="region of interest" description="Disordered" evidence="4">
    <location>
        <begin position="135"/>
        <end position="184"/>
    </location>
</feature>
<comment type="caution">
    <text evidence="5">The sequence shown here is derived from an EMBL/GenBank/DDBJ whole genome shotgun (WGS) entry which is preliminary data.</text>
</comment>
<feature type="region of interest" description="Disordered" evidence="4">
    <location>
        <begin position="536"/>
        <end position="579"/>
    </location>
</feature>
<dbReference type="Proteomes" id="UP000245207">
    <property type="component" value="Unassembled WGS sequence"/>
</dbReference>
<protein>
    <submittedName>
        <fullName evidence="5">Centromere protein C/Mif2/cnp3</fullName>
    </submittedName>
</protein>
<feature type="region of interest" description="Disordered" evidence="4">
    <location>
        <begin position="598"/>
        <end position="630"/>
    </location>
</feature>
<feature type="compositionally biased region" description="Polar residues" evidence="4">
    <location>
        <begin position="536"/>
        <end position="547"/>
    </location>
</feature>
<dbReference type="PANTHER" id="PTHR16684:SF11">
    <property type="entry name" value="CENTROMERE PROTEIN C"/>
    <property type="match status" value="1"/>
</dbReference>
<dbReference type="GO" id="GO:0005634">
    <property type="term" value="C:nucleus"/>
    <property type="evidence" value="ECO:0007669"/>
    <property type="project" value="UniProtKB-SubCell"/>
</dbReference>
<dbReference type="AlphaFoldDB" id="A0A2U1NJ10"/>
<evidence type="ECO:0000256" key="3">
    <source>
        <dbReference type="ARBA" id="ARBA00023242"/>
    </source>
</evidence>
<feature type="region of interest" description="Disordered" evidence="4">
    <location>
        <begin position="657"/>
        <end position="681"/>
    </location>
</feature>
<feature type="compositionally biased region" description="Polar residues" evidence="4">
    <location>
        <begin position="174"/>
        <end position="184"/>
    </location>
</feature>
<evidence type="ECO:0000256" key="4">
    <source>
        <dbReference type="SAM" id="MobiDB-lite"/>
    </source>
</evidence>
<keyword evidence="3" id="KW-0539">Nucleus</keyword>
<dbReference type="GO" id="GO:0051382">
    <property type="term" value="P:kinetochore assembly"/>
    <property type="evidence" value="ECO:0007669"/>
    <property type="project" value="InterPro"/>
</dbReference>
<dbReference type="PANTHER" id="PTHR16684">
    <property type="entry name" value="CENTROMERE PROTEIN C"/>
    <property type="match status" value="1"/>
</dbReference>
<dbReference type="STRING" id="35608.A0A2U1NJ10"/>
<gene>
    <name evidence="5" type="ORF">CTI12_AA259310</name>
</gene>
<dbReference type="GO" id="GO:0051455">
    <property type="term" value="P:spindle attachment to meiosis I kinetochore"/>
    <property type="evidence" value="ECO:0007669"/>
    <property type="project" value="TreeGrafter"/>
</dbReference>
<name>A0A2U1NJ10_ARTAN</name>
<evidence type="ECO:0000256" key="2">
    <source>
        <dbReference type="ARBA" id="ARBA00010291"/>
    </source>
</evidence>
<feature type="compositionally biased region" description="Basic and acidic residues" evidence="4">
    <location>
        <begin position="344"/>
        <end position="358"/>
    </location>
</feature>
<feature type="compositionally biased region" description="Polar residues" evidence="4">
    <location>
        <begin position="359"/>
        <end position="372"/>
    </location>
</feature>
<reference evidence="5 6" key="1">
    <citation type="journal article" date="2018" name="Mol. Plant">
        <title>The genome of Artemisia annua provides insight into the evolution of Asteraceae family and artemisinin biosynthesis.</title>
        <authorList>
            <person name="Shen Q."/>
            <person name="Zhang L."/>
            <person name="Liao Z."/>
            <person name="Wang S."/>
            <person name="Yan T."/>
            <person name="Shi P."/>
            <person name="Liu M."/>
            <person name="Fu X."/>
            <person name="Pan Q."/>
            <person name="Wang Y."/>
            <person name="Lv Z."/>
            <person name="Lu X."/>
            <person name="Zhang F."/>
            <person name="Jiang W."/>
            <person name="Ma Y."/>
            <person name="Chen M."/>
            <person name="Hao X."/>
            <person name="Li L."/>
            <person name="Tang Y."/>
            <person name="Lv G."/>
            <person name="Zhou Y."/>
            <person name="Sun X."/>
            <person name="Brodelius P.E."/>
            <person name="Rose J.K.C."/>
            <person name="Tang K."/>
        </authorList>
    </citation>
    <scope>NUCLEOTIDE SEQUENCE [LARGE SCALE GENOMIC DNA]</scope>
    <source>
        <strain evidence="6">cv. Huhao1</strain>
        <tissue evidence="5">Leaf</tissue>
    </source>
</reference>
<keyword evidence="6" id="KW-1185">Reference proteome</keyword>
<dbReference type="GO" id="GO:0019237">
    <property type="term" value="F:centromeric DNA binding"/>
    <property type="evidence" value="ECO:0007669"/>
    <property type="project" value="InterPro"/>
</dbReference>
<dbReference type="GO" id="GO:0051315">
    <property type="term" value="P:attachment of mitotic spindle microtubules to kinetochore"/>
    <property type="evidence" value="ECO:0007669"/>
    <property type="project" value="TreeGrafter"/>
</dbReference>
<evidence type="ECO:0000313" key="5">
    <source>
        <dbReference type="EMBL" id="PWA73461.1"/>
    </source>
</evidence>
<proteinExistence type="inferred from homology"/>
<feature type="compositionally biased region" description="Polar residues" evidence="4">
    <location>
        <begin position="68"/>
        <end position="77"/>
    </location>
</feature>